<keyword evidence="4" id="KW-0282">Flagellum</keyword>
<protein>
    <recommendedName>
        <fullName evidence="2">MORN repeat-containing protein 5</fullName>
    </recommendedName>
</protein>
<proteinExistence type="predicted"/>
<dbReference type="PANTHER" id="PTHR46437">
    <property type="entry name" value="MORN REPEAT-CONTAINING PROTEIN 5"/>
    <property type="match status" value="1"/>
</dbReference>
<evidence type="ECO:0000256" key="6">
    <source>
        <dbReference type="ARBA" id="ARBA00023273"/>
    </source>
</evidence>
<sequence>MGHLRYGHLRYGPSETTTPSEIWAHPRLEGAGEYTFATGTIYKGQLKDGMFHGHGTLHFPNGCKCEAQWENGRVSDRDYTFTDGLKFKEHDWSYCTTNDRRFYTEICTGLQPAGRSLLTDKAVAMEIPAGCYDTGDGFYNQQTKVVTNYDNAFLRNADADEQVWIEKHCRKGWDKFVGFQDTDTCI</sequence>
<evidence type="ECO:0000313" key="7">
    <source>
        <dbReference type="Proteomes" id="UP000695022"/>
    </source>
</evidence>
<dbReference type="GeneID" id="106813123"/>
<dbReference type="PANTHER" id="PTHR46437:SF1">
    <property type="entry name" value="MORN REPEAT-CONTAINING PROTEIN 5"/>
    <property type="match status" value="1"/>
</dbReference>
<evidence type="ECO:0000256" key="2">
    <source>
        <dbReference type="ARBA" id="ARBA00016322"/>
    </source>
</evidence>
<dbReference type="Pfam" id="PF02493">
    <property type="entry name" value="MORN"/>
    <property type="match status" value="2"/>
</dbReference>
<keyword evidence="3" id="KW-0677">Repeat</keyword>
<evidence type="ECO:0000256" key="4">
    <source>
        <dbReference type="ARBA" id="ARBA00022846"/>
    </source>
</evidence>
<gene>
    <name evidence="8" type="primary">LOC106813123</name>
</gene>
<keyword evidence="7" id="KW-1185">Reference proteome</keyword>
<accession>A0ABM1EKE5</accession>
<name>A0ABM1EKE5_PRICU</name>
<dbReference type="Gene3D" id="2.20.110.10">
    <property type="entry name" value="Histone H3 K4-specific methyltransferase SET7/9 N-terminal domain"/>
    <property type="match status" value="1"/>
</dbReference>
<evidence type="ECO:0000256" key="1">
    <source>
        <dbReference type="ARBA" id="ARBA00004230"/>
    </source>
</evidence>
<evidence type="ECO:0000256" key="5">
    <source>
        <dbReference type="ARBA" id="ARBA00023069"/>
    </source>
</evidence>
<evidence type="ECO:0000256" key="3">
    <source>
        <dbReference type="ARBA" id="ARBA00022737"/>
    </source>
</evidence>
<dbReference type="Proteomes" id="UP000695022">
    <property type="component" value="Unplaced"/>
</dbReference>
<evidence type="ECO:0000313" key="8">
    <source>
        <dbReference type="RefSeq" id="XP_014672666.1"/>
    </source>
</evidence>
<dbReference type="SMART" id="SM00698">
    <property type="entry name" value="MORN"/>
    <property type="match status" value="1"/>
</dbReference>
<keyword evidence="6" id="KW-0966">Cell projection</keyword>
<reference evidence="8" key="1">
    <citation type="submission" date="2025-08" db="UniProtKB">
        <authorList>
            <consortium name="RefSeq"/>
        </authorList>
    </citation>
    <scope>IDENTIFICATION</scope>
</reference>
<dbReference type="RefSeq" id="XP_014672666.1">
    <property type="nucleotide sequence ID" value="XM_014817180.1"/>
</dbReference>
<comment type="subcellular location">
    <subcellularLocation>
        <location evidence="1">Cell projection</location>
        <location evidence="1">Cilium</location>
        <location evidence="1">Flagellum</location>
    </subcellularLocation>
</comment>
<dbReference type="InterPro" id="IPR042814">
    <property type="entry name" value="Morn5"/>
</dbReference>
<dbReference type="SUPFAM" id="SSF82185">
    <property type="entry name" value="Histone H3 K4-specific methyltransferase SET7/9 N-terminal domain"/>
    <property type="match status" value="1"/>
</dbReference>
<keyword evidence="5" id="KW-0969">Cilium</keyword>
<dbReference type="InterPro" id="IPR003409">
    <property type="entry name" value="MORN"/>
</dbReference>
<organism evidence="7 8">
    <name type="scientific">Priapulus caudatus</name>
    <name type="common">Priapulid worm</name>
    <dbReference type="NCBI Taxonomy" id="37621"/>
    <lineage>
        <taxon>Eukaryota</taxon>
        <taxon>Metazoa</taxon>
        <taxon>Ecdysozoa</taxon>
        <taxon>Scalidophora</taxon>
        <taxon>Priapulida</taxon>
        <taxon>Priapulimorpha</taxon>
        <taxon>Priapulimorphida</taxon>
        <taxon>Priapulidae</taxon>
        <taxon>Priapulus</taxon>
    </lineage>
</organism>